<evidence type="ECO:0000256" key="6">
    <source>
        <dbReference type="ARBA" id="ARBA00022946"/>
    </source>
</evidence>
<keyword evidence="6" id="KW-0809">Transit peptide</keyword>
<name>A0A196S9E0_BLAHN</name>
<dbReference type="InterPro" id="IPR029262">
    <property type="entry name" value="RPOL_N"/>
</dbReference>
<evidence type="ECO:0000256" key="9">
    <source>
        <dbReference type="RuleBase" id="RU003805"/>
    </source>
</evidence>
<dbReference type="PROSITE" id="PS00900">
    <property type="entry name" value="RNA_POL_PHAGE_1"/>
    <property type="match status" value="1"/>
</dbReference>
<dbReference type="SMART" id="SM01311">
    <property type="entry name" value="RPOL_N"/>
    <property type="match status" value="1"/>
</dbReference>
<proteinExistence type="inferred from homology"/>
<dbReference type="EMBL" id="LXWW01000523">
    <property type="protein sequence ID" value="OAO12707.1"/>
    <property type="molecule type" value="Genomic_DNA"/>
</dbReference>
<comment type="catalytic activity">
    <reaction evidence="8 9">
        <text>RNA(n) + a ribonucleoside 5'-triphosphate = RNA(n+1) + diphosphate</text>
        <dbReference type="Rhea" id="RHEA:21248"/>
        <dbReference type="Rhea" id="RHEA-COMP:14527"/>
        <dbReference type="Rhea" id="RHEA-COMP:17342"/>
        <dbReference type="ChEBI" id="CHEBI:33019"/>
        <dbReference type="ChEBI" id="CHEBI:61557"/>
        <dbReference type="ChEBI" id="CHEBI:140395"/>
        <dbReference type="EC" id="2.7.7.6"/>
    </reaction>
</comment>
<dbReference type="InterPro" id="IPR037159">
    <property type="entry name" value="RNA_POL_N_sf"/>
</dbReference>
<dbReference type="STRING" id="478820.A0A196S9E0"/>
<dbReference type="PANTHER" id="PTHR10102:SF0">
    <property type="entry name" value="DNA-DIRECTED RNA POLYMERASE, MITOCHONDRIAL"/>
    <property type="match status" value="1"/>
</dbReference>
<dbReference type="InterPro" id="IPR024075">
    <property type="entry name" value="DNA-dir_RNA_pol_helix_hairp_sf"/>
</dbReference>
<dbReference type="PANTHER" id="PTHR10102">
    <property type="entry name" value="DNA-DIRECTED RNA POLYMERASE, MITOCHONDRIAL"/>
    <property type="match status" value="1"/>
</dbReference>
<evidence type="ECO:0000256" key="2">
    <source>
        <dbReference type="ARBA" id="ARBA00012418"/>
    </source>
</evidence>
<dbReference type="InterPro" id="IPR002092">
    <property type="entry name" value="DNA-dir_Rpol_phage-type"/>
</dbReference>
<dbReference type="OrthoDB" id="276422at2759"/>
<dbReference type="Gene3D" id="1.10.1320.10">
    <property type="entry name" value="DNA-directed RNA polymerase, N-terminal domain"/>
    <property type="match status" value="1"/>
</dbReference>
<dbReference type="GO" id="GO:0006390">
    <property type="term" value="P:mitochondrial transcription"/>
    <property type="evidence" value="ECO:0007669"/>
    <property type="project" value="TreeGrafter"/>
</dbReference>
<dbReference type="Pfam" id="PF00940">
    <property type="entry name" value="RNA_pol"/>
    <property type="match status" value="1"/>
</dbReference>
<evidence type="ECO:0000256" key="5">
    <source>
        <dbReference type="ARBA" id="ARBA00022695"/>
    </source>
</evidence>
<dbReference type="Gene3D" id="1.10.287.260">
    <property type="match status" value="1"/>
</dbReference>
<dbReference type="SUPFAM" id="SSF56672">
    <property type="entry name" value="DNA/RNA polymerases"/>
    <property type="match status" value="1"/>
</dbReference>
<keyword evidence="13" id="KW-1185">Reference proteome</keyword>
<dbReference type="InterPro" id="IPR046950">
    <property type="entry name" value="DNA-dir_Rpol_C_phage-type"/>
</dbReference>
<dbReference type="FunFam" id="1.10.287.280:FF:000001">
    <property type="entry name" value="DNA-directed RNA polymerase"/>
    <property type="match status" value="1"/>
</dbReference>
<comment type="function">
    <text evidence="9">DNA-dependent RNA polymerase catalyzes the transcription of DNA into RNA using the four ribonucleoside triphosphates as substrates.</text>
</comment>
<evidence type="ECO:0000259" key="11">
    <source>
        <dbReference type="SMART" id="SM01311"/>
    </source>
</evidence>
<keyword evidence="10" id="KW-0175">Coiled coil</keyword>
<evidence type="ECO:0000256" key="3">
    <source>
        <dbReference type="ARBA" id="ARBA00022478"/>
    </source>
</evidence>
<feature type="domain" description="DNA-directed RNA polymerase N-terminal" evidence="11">
    <location>
        <begin position="93"/>
        <end position="370"/>
    </location>
</feature>
<accession>A0A196S9E0</accession>
<dbReference type="Pfam" id="PF14700">
    <property type="entry name" value="RPOL_N"/>
    <property type="match status" value="1"/>
</dbReference>
<keyword evidence="3 9" id="KW-0240">DNA-directed RNA polymerase</keyword>
<dbReference type="GO" id="GO:0034245">
    <property type="term" value="C:mitochondrial DNA-directed RNA polymerase complex"/>
    <property type="evidence" value="ECO:0007669"/>
    <property type="project" value="TreeGrafter"/>
</dbReference>
<gene>
    <name evidence="12" type="ORF">AV274_5622</name>
</gene>
<evidence type="ECO:0000256" key="4">
    <source>
        <dbReference type="ARBA" id="ARBA00022679"/>
    </source>
</evidence>
<sequence>MLVSRLPIAKIVQATQRAAVRAFVSGINTRAFATAATKAVDQIDIDKKNGALAYIPSTSDFELSPISDKAKEASSEKREMEKKELQVNRELLRRQLELEENAVDAAVQKYQEMKSEVEKIGQGVALRPVQMLLAEWFDPLTKAIREEQLNIKQNKGAVSEKSIQPYMLILKPDKIAIIVLHELIHILMQSPAGNAYTFCCENVGKIIKAESVAKIENDKKRKAKNTDLFVSGSLNNADLVEWAPDITFKVGGALLFLLQKNCTIDVEGRSEPAFIHFYRRQRQSGNLIGMMRFNEVVQEKLSRADSHGEISFLRYKPMLVPPRPWLSVDRGGFLSQKTVFMRTHGSKLQTESLYHADLHNIFKSLNTLSKVGWVVNKDVLRVAEQVWENGGGILDIPSRTDLPLPNRGDYASEKKYRKEVMKIKQKNCDLHSLRCDLGYKLDIAREFKNDVMFFPMNLDFRGRVYPIPPHLNHMGNDLCRGLLCFARKKPLGERGLFWLKIQVANLYGNDKISFTDREKWVDDNLPQIRASVANPMAPDAWWKEGDDPWQLLATCIEYVHAIDSPNPTAYLSNIPIHQDGSCNGLQHYAALGLDEKGGAQVNLVPSSKPGDVYTAVLRIVKQHIHEDLNSKDPMIRQMAEMLRGGEEVNRKVVKQTVMTSVYGVTFVGARAQIEGQLASRRDDKKIDFDDDMLYALSMYLARLTLGSIGVTNQGATTIMAWLNKIASIIAHTNSPVCWITPLGLPVVQPYRRENVYHISTAMQDVQVKVNNDVLPVLTRRQSSAFPPNFVHSLDSTHMMMTSLVCDKYDMDFATVHDSYWTHACDIDTMNQLLREQFVKLYSQPILENFLESLVIRYPDLSFPKIPEKGHLDLQRILESPYFFN</sequence>
<evidence type="ECO:0000313" key="13">
    <source>
        <dbReference type="Proteomes" id="UP000078348"/>
    </source>
</evidence>
<evidence type="ECO:0000256" key="7">
    <source>
        <dbReference type="ARBA" id="ARBA00023163"/>
    </source>
</evidence>
<evidence type="ECO:0000256" key="1">
    <source>
        <dbReference type="ARBA" id="ARBA00009493"/>
    </source>
</evidence>
<dbReference type="InterPro" id="IPR043502">
    <property type="entry name" value="DNA/RNA_pol_sf"/>
</dbReference>
<feature type="coiled-coil region" evidence="10">
    <location>
        <begin position="66"/>
        <end position="116"/>
    </location>
</feature>
<dbReference type="GO" id="GO:0003677">
    <property type="term" value="F:DNA binding"/>
    <property type="evidence" value="ECO:0007669"/>
    <property type="project" value="InterPro"/>
</dbReference>
<organism evidence="12 13">
    <name type="scientific">Blastocystis sp. subtype 1 (strain ATCC 50177 / NandII)</name>
    <dbReference type="NCBI Taxonomy" id="478820"/>
    <lineage>
        <taxon>Eukaryota</taxon>
        <taxon>Sar</taxon>
        <taxon>Stramenopiles</taxon>
        <taxon>Bigyra</taxon>
        <taxon>Opalozoa</taxon>
        <taxon>Opalinata</taxon>
        <taxon>Blastocystidae</taxon>
        <taxon>Blastocystis</taxon>
    </lineage>
</organism>
<reference evidence="12 13" key="1">
    <citation type="submission" date="2016-05" db="EMBL/GenBank/DDBJ databases">
        <title>Nuclear genome of Blastocystis sp. subtype 1 NandII.</title>
        <authorList>
            <person name="Gentekaki E."/>
            <person name="Curtis B."/>
            <person name="Stairs C."/>
            <person name="Eme L."/>
            <person name="Herman E."/>
            <person name="Klimes V."/>
            <person name="Arias M.C."/>
            <person name="Elias M."/>
            <person name="Hilliou F."/>
            <person name="Klute M."/>
            <person name="Malik S.-B."/>
            <person name="Pightling A."/>
            <person name="Rachubinski R."/>
            <person name="Salas D."/>
            <person name="Schlacht A."/>
            <person name="Suga H."/>
            <person name="Archibald J."/>
            <person name="Ball S.G."/>
            <person name="Clark G."/>
            <person name="Dacks J."/>
            <person name="Van Der Giezen M."/>
            <person name="Tsaousis A."/>
            <person name="Roger A."/>
        </authorList>
    </citation>
    <scope>NUCLEOTIDE SEQUENCE [LARGE SCALE GENOMIC DNA]</scope>
    <source>
        <strain evidence="13">ATCC 50177 / NandII</strain>
    </source>
</reference>
<dbReference type="Gene3D" id="1.10.150.20">
    <property type="entry name" value="5' to 3' exonuclease, C-terminal subdomain"/>
    <property type="match status" value="1"/>
</dbReference>
<keyword evidence="4 9" id="KW-0808">Transferase</keyword>
<dbReference type="AlphaFoldDB" id="A0A196S9E0"/>
<dbReference type="Gene3D" id="1.10.287.280">
    <property type="match status" value="1"/>
</dbReference>
<protein>
    <recommendedName>
        <fullName evidence="2 9">DNA-directed RNA polymerase</fullName>
        <ecNumber evidence="2 9">2.7.7.6</ecNumber>
    </recommendedName>
</protein>
<evidence type="ECO:0000313" key="12">
    <source>
        <dbReference type="EMBL" id="OAO12707.1"/>
    </source>
</evidence>
<keyword evidence="7 9" id="KW-0804">Transcription</keyword>
<evidence type="ECO:0000256" key="8">
    <source>
        <dbReference type="ARBA" id="ARBA00048552"/>
    </source>
</evidence>
<dbReference type="EC" id="2.7.7.6" evidence="2 9"/>
<keyword evidence="5 9" id="KW-0548">Nucleotidyltransferase</keyword>
<dbReference type="GO" id="GO:0003899">
    <property type="term" value="F:DNA-directed RNA polymerase activity"/>
    <property type="evidence" value="ECO:0007669"/>
    <property type="project" value="UniProtKB-EC"/>
</dbReference>
<dbReference type="PROSITE" id="PS00489">
    <property type="entry name" value="RNA_POL_PHAGE_2"/>
    <property type="match status" value="1"/>
</dbReference>
<comment type="similarity">
    <text evidence="1 9">Belongs to the phage and mitochondrial RNA polymerase family.</text>
</comment>
<comment type="caution">
    <text evidence="12">The sequence shown here is derived from an EMBL/GenBank/DDBJ whole genome shotgun (WGS) entry which is preliminary data.</text>
</comment>
<dbReference type="Proteomes" id="UP000078348">
    <property type="component" value="Unassembled WGS sequence"/>
</dbReference>
<evidence type="ECO:0000256" key="10">
    <source>
        <dbReference type="SAM" id="Coils"/>
    </source>
</evidence>